<protein>
    <recommendedName>
        <fullName evidence="2">DUF7746 domain-containing protein</fullName>
    </recommendedName>
</protein>
<dbReference type="Pfam" id="PF22909">
    <property type="entry name" value="Caulimovir_coat_dom"/>
    <property type="match status" value="1"/>
</dbReference>
<dbReference type="PANTHER" id="PTHR46249">
    <property type="entry name" value="CCHC-TYPE DOMAIN-CONTAINING PROTEIN-RELATED"/>
    <property type="match status" value="1"/>
</dbReference>
<dbReference type="Gene3D" id="3.10.10.10">
    <property type="entry name" value="HIV Type 1 Reverse Transcriptase, subunit A, domain 1"/>
    <property type="match status" value="1"/>
</dbReference>
<feature type="compositionally biased region" description="Basic residues" evidence="1">
    <location>
        <begin position="391"/>
        <end position="403"/>
    </location>
</feature>
<dbReference type="InterPro" id="IPR028919">
    <property type="entry name" value="Viral_movement"/>
</dbReference>
<dbReference type="Pfam" id="PF01107">
    <property type="entry name" value="MP"/>
    <property type="match status" value="1"/>
</dbReference>
<name>A0A0R0E7B9_SOYBN</name>
<dbReference type="InterPro" id="IPR043502">
    <property type="entry name" value="DNA/RNA_pol_sf"/>
</dbReference>
<feature type="domain" description="DUF7746" evidence="2">
    <location>
        <begin position="157"/>
        <end position="234"/>
    </location>
</feature>
<evidence type="ECO:0000256" key="1">
    <source>
        <dbReference type="SAM" id="MobiDB-lite"/>
    </source>
</evidence>
<accession>A0A0R0E7B9</accession>
<reference evidence="3 4" key="1">
    <citation type="journal article" date="2010" name="Nature">
        <title>Genome sequence of the palaeopolyploid soybean.</title>
        <authorList>
            <person name="Schmutz J."/>
            <person name="Cannon S.B."/>
            <person name="Schlueter J."/>
            <person name="Ma J."/>
            <person name="Mitros T."/>
            <person name="Nelson W."/>
            <person name="Hyten D.L."/>
            <person name="Song Q."/>
            <person name="Thelen J.J."/>
            <person name="Cheng J."/>
            <person name="Xu D."/>
            <person name="Hellsten U."/>
            <person name="May G.D."/>
            <person name="Yu Y."/>
            <person name="Sakurai T."/>
            <person name="Umezawa T."/>
            <person name="Bhattacharyya M.K."/>
            <person name="Sandhu D."/>
            <person name="Valliyodan B."/>
            <person name="Lindquist E."/>
            <person name="Peto M."/>
            <person name="Grant D."/>
            <person name="Shu S."/>
            <person name="Goodstein D."/>
            <person name="Barry K."/>
            <person name="Futrell-Griggs M."/>
            <person name="Abernathy B."/>
            <person name="Du J."/>
            <person name="Tian Z."/>
            <person name="Zhu L."/>
            <person name="Gill N."/>
            <person name="Joshi T."/>
            <person name="Libault M."/>
            <person name="Sethuraman A."/>
            <person name="Zhang X.-C."/>
            <person name="Shinozaki K."/>
            <person name="Nguyen H.T."/>
            <person name="Wing R.A."/>
            <person name="Cregan P."/>
            <person name="Specht J."/>
            <person name="Grimwood J."/>
            <person name="Rokhsar D."/>
            <person name="Stacey G."/>
            <person name="Shoemaker R.C."/>
            <person name="Jackson S.A."/>
        </authorList>
    </citation>
    <scope>NUCLEOTIDE SEQUENCE</scope>
    <source>
        <strain evidence="4">cv. Williams 82</strain>
        <tissue evidence="3">Callus</tissue>
    </source>
</reference>
<feature type="compositionally biased region" description="Basic and acidic residues" evidence="1">
    <location>
        <begin position="381"/>
        <end position="390"/>
    </location>
</feature>
<dbReference type="SUPFAM" id="SSF56672">
    <property type="entry name" value="DNA/RNA polymerases"/>
    <property type="match status" value="1"/>
</dbReference>
<reference evidence="4" key="2">
    <citation type="submission" date="2018-02" db="UniProtKB">
        <authorList>
            <consortium name="EnsemblPlants"/>
        </authorList>
    </citation>
    <scope>IDENTIFICATION</scope>
    <source>
        <strain evidence="4">Williams 82</strain>
    </source>
</reference>
<dbReference type="PANTHER" id="PTHR46249:SF29">
    <property type="entry name" value="VIRAL MOVEMENT PROTEIN"/>
    <property type="match status" value="1"/>
</dbReference>
<dbReference type="AlphaFoldDB" id="A0A0R0E7B9"/>
<gene>
    <name evidence="3" type="ORF">GLYMA_20G057400</name>
</gene>
<dbReference type="Proteomes" id="UP000008827">
    <property type="component" value="Chromosome 20"/>
</dbReference>
<keyword evidence="5" id="KW-1185">Reference proteome</keyword>
<sequence length="810" mass="94589">MGIDAIILMCLRDIRHNKFEDSLIGTVETSLGQGPVYFNCFPNKMVSLMDRNILDSLFLNIHFHGLDMKEGSIPAALIYRIQYKVMNTCASRVLLKPQKGETTLFITNMTKANISLPRTIKWDEVSEKAKQKFRELRKQKFPTEEVEERGENNFKSFSANNIYEWNIDAQTEYNIMNTLQHMTMVATAYQTSHECLEETIVDILVAGFSGQLKGWWDNYLTNKEKTKIYTTVKTDPNGKVITNDDDEEIPNAINTLVFTICRTLADFRWYRDTFLTRVYTREDSQQPFWKEKFQAGLPRSLGDKVRGKIRSQSINGDIPYDNLSYGQLISYVQKVALKICQDDKIQRQLAKEKAQTKKDLGSLCEQFRFPACPKQKKKQNPKKEFHENKNFNKKRFPNRKYSHKASISRDTNMPKPVMKPRTKVVCYNYGKQGHISKYCRLKKKLRNLNLDPSIEEKINNLLIETLEEETGEVSSEENLNQIQQDDQDLLFEAINSIPDPQEKKVFLNKLKKSLEAKPKPIEFITNNKFDVSNILNRLENTSVKPTPIQDLQTEINNLKQEVKELKQQEIHQIILSHFEEHSDSNNEVKEEKDEDTMALFDTGADSNYILEGLIPTKFFEKTLKKLRTPFIRSLFPLHISKDRIINWNLGRKITFDFSTKPIARNINFIEKKISQINFLKDEVSFNNIQIQLEKPQLKEKIQTLIQHIQSTICSDLPHAFWNWKKHIVDLPCEKDFHEKQIPTKGIPIQMNEELLQYCQKEIKDLLDKGFIRKSQSPWSCATFYVNKQVELERGTPRLVINYKPLNQALQ</sequence>
<dbReference type="OMA" id="QHEINIV"/>
<dbReference type="Gramene" id="KRG89945">
    <property type="protein sequence ID" value="KRG89945"/>
    <property type="gene ID" value="GLYMA_20G057400"/>
</dbReference>
<dbReference type="EnsemblPlants" id="KRG89945">
    <property type="protein sequence ID" value="KRG89945"/>
    <property type="gene ID" value="GLYMA_20G057400"/>
</dbReference>
<dbReference type="EMBL" id="CM000853">
    <property type="protein sequence ID" value="KRG89945.1"/>
    <property type="molecule type" value="Genomic_DNA"/>
</dbReference>
<dbReference type="InterPro" id="IPR056648">
    <property type="entry name" value="DUF7746"/>
</dbReference>
<proteinExistence type="predicted"/>
<evidence type="ECO:0000313" key="4">
    <source>
        <dbReference type="EnsemblPlants" id="KRG89945"/>
    </source>
</evidence>
<dbReference type="SMR" id="A0A0R0E7B9"/>
<evidence type="ECO:0000259" key="2">
    <source>
        <dbReference type="Pfam" id="PF24925"/>
    </source>
</evidence>
<evidence type="ECO:0000313" key="5">
    <source>
        <dbReference type="Proteomes" id="UP000008827"/>
    </source>
</evidence>
<feature type="region of interest" description="Disordered" evidence="1">
    <location>
        <begin position="375"/>
        <end position="415"/>
    </location>
</feature>
<dbReference type="InParanoid" id="A0A0R0E7B9"/>
<dbReference type="PaxDb" id="3847-GLYMA20G05825.1"/>
<reference evidence="3" key="3">
    <citation type="submission" date="2018-07" db="EMBL/GenBank/DDBJ databases">
        <title>WGS assembly of Glycine max.</title>
        <authorList>
            <person name="Schmutz J."/>
            <person name="Cannon S."/>
            <person name="Schlueter J."/>
            <person name="Ma J."/>
            <person name="Mitros T."/>
            <person name="Nelson W."/>
            <person name="Hyten D."/>
            <person name="Song Q."/>
            <person name="Thelen J."/>
            <person name="Cheng J."/>
            <person name="Xu D."/>
            <person name="Hellsten U."/>
            <person name="May G."/>
            <person name="Yu Y."/>
            <person name="Sakurai T."/>
            <person name="Umezawa T."/>
            <person name="Bhattacharyya M."/>
            <person name="Sandhu D."/>
            <person name="Valliyodan B."/>
            <person name="Lindquist E."/>
            <person name="Peto M."/>
            <person name="Grant D."/>
            <person name="Shu S."/>
            <person name="Goodstein D."/>
            <person name="Barry K."/>
            <person name="Futrell-Griggs M."/>
            <person name="Abernathy B."/>
            <person name="Du J."/>
            <person name="Tian Z."/>
            <person name="Zhu L."/>
            <person name="Gill N."/>
            <person name="Joshi T."/>
            <person name="Libault M."/>
            <person name="Sethuraman A."/>
            <person name="Zhang X."/>
            <person name="Shinozaki K."/>
            <person name="Nguyen H."/>
            <person name="Wing R."/>
            <person name="Cregan P."/>
            <person name="Specht J."/>
            <person name="Grimwood J."/>
            <person name="Rokhsar D."/>
            <person name="Stacey G."/>
            <person name="Shoemaker R."/>
            <person name="Jackson S."/>
        </authorList>
    </citation>
    <scope>NUCLEOTIDE SEQUENCE</scope>
    <source>
        <tissue evidence="3">Callus</tissue>
    </source>
</reference>
<organism evidence="3">
    <name type="scientific">Glycine max</name>
    <name type="common">Soybean</name>
    <name type="synonym">Glycine hispida</name>
    <dbReference type="NCBI Taxonomy" id="3847"/>
    <lineage>
        <taxon>Eukaryota</taxon>
        <taxon>Viridiplantae</taxon>
        <taxon>Streptophyta</taxon>
        <taxon>Embryophyta</taxon>
        <taxon>Tracheophyta</taxon>
        <taxon>Spermatophyta</taxon>
        <taxon>Magnoliopsida</taxon>
        <taxon>eudicotyledons</taxon>
        <taxon>Gunneridae</taxon>
        <taxon>Pentapetalae</taxon>
        <taxon>rosids</taxon>
        <taxon>fabids</taxon>
        <taxon>Fabales</taxon>
        <taxon>Fabaceae</taxon>
        <taxon>Papilionoideae</taxon>
        <taxon>50 kb inversion clade</taxon>
        <taxon>NPAAA clade</taxon>
        <taxon>indigoferoid/millettioid clade</taxon>
        <taxon>Phaseoleae</taxon>
        <taxon>Glycine</taxon>
        <taxon>Glycine subgen. Soja</taxon>
    </lineage>
</organism>
<dbReference type="Pfam" id="PF24925">
    <property type="entry name" value="DUF7746"/>
    <property type="match status" value="1"/>
</dbReference>
<evidence type="ECO:0000313" key="3">
    <source>
        <dbReference type="EMBL" id="KRG89945.1"/>
    </source>
</evidence>